<protein>
    <submittedName>
        <fullName evidence="6">Uncharacterized protein</fullName>
    </submittedName>
</protein>
<proteinExistence type="predicted"/>
<keyword evidence="3" id="KW-0863">Zinc-finger</keyword>
<evidence type="ECO:0000256" key="5">
    <source>
        <dbReference type="ARBA" id="ARBA00023242"/>
    </source>
</evidence>
<accession>A0A1X7VHG2</accession>
<name>A0A1X7VHG2_AMPQE</name>
<dbReference type="InterPro" id="IPR052035">
    <property type="entry name" value="ZnF_BED_domain_contain"/>
</dbReference>
<dbReference type="PANTHER" id="PTHR46481">
    <property type="entry name" value="ZINC FINGER BED DOMAIN-CONTAINING PROTEIN 4"/>
    <property type="match status" value="1"/>
</dbReference>
<organism evidence="6">
    <name type="scientific">Amphimedon queenslandica</name>
    <name type="common">Sponge</name>
    <dbReference type="NCBI Taxonomy" id="400682"/>
    <lineage>
        <taxon>Eukaryota</taxon>
        <taxon>Metazoa</taxon>
        <taxon>Porifera</taxon>
        <taxon>Demospongiae</taxon>
        <taxon>Heteroscleromorpha</taxon>
        <taxon>Haplosclerida</taxon>
        <taxon>Niphatidae</taxon>
        <taxon>Amphimedon</taxon>
    </lineage>
</organism>
<reference evidence="6" key="1">
    <citation type="submission" date="2017-05" db="UniProtKB">
        <authorList>
            <consortium name="EnsemblMetazoa"/>
        </authorList>
    </citation>
    <scope>IDENTIFICATION</scope>
</reference>
<evidence type="ECO:0000313" key="6">
    <source>
        <dbReference type="EnsemblMetazoa" id="Aqu2.1.39408_001"/>
    </source>
</evidence>
<comment type="subcellular location">
    <subcellularLocation>
        <location evidence="1">Nucleus</location>
    </subcellularLocation>
</comment>
<evidence type="ECO:0000256" key="4">
    <source>
        <dbReference type="ARBA" id="ARBA00022833"/>
    </source>
</evidence>
<dbReference type="OrthoDB" id="10034966at2759"/>
<dbReference type="GO" id="GO:0008270">
    <property type="term" value="F:zinc ion binding"/>
    <property type="evidence" value="ECO:0007669"/>
    <property type="project" value="UniProtKB-KW"/>
</dbReference>
<dbReference type="PANTHER" id="PTHR46481:SF10">
    <property type="entry name" value="ZINC FINGER BED DOMAIN-CONTAINING PROTEIN 39"/>
    <property type="match status" value="1"/>
</dbReference>
<keyword evidence="2" id="KW-0479">Metal-binding</keyword>
<dbReference type="GO" id="GO:0005634">
    <property type="term" value="C:nucleus"/>
    <property type="evidence" value="ECO:0007669"/>
    <property type="project" value="UniProtKB-SubCell"/>
</dbReference>
<evidence type="ECO:0000256" key="1">
    <source>
        <dbReference type="ARBA" id="ARBA00004123"/>
    </source>
</evidence>
<keyword evidence="4" id="KW-0862">Zinc</keyword>
<dbReference type="EnsemblMetazoa" id="Aqu2.1.39408_001">
    <property type="protein sequence ID" value="Aqu2.1.39408_001"/>
    <property type="gene ID" value="Aqu2.1.39408"/>
</dbReference>
<dbReference type="SUPFAM" id="SSF53098">
    <property type="entry name" value="Ribonuclease H-like"/>
    <property type="match status" value="1"/>
</dbReference>
<dbReference type="AlphaFoldDB" id="A0A1X7VHG2"/>
<keyword evidence="5" id="KW-0539">Nucleus</keyword>
<dbReference type="SUPFAM" id="SSF140996">
    <property type="entry name" value="Hermes dimerisation domain"/>
    <property type="match status" value="1"/>
</dbReference>
<evidence type="ECO:0000256" key="3">
    <source>
        <dbReference type="ARBA" id="ARBA00022771"/>
    </source>
</evidence>
<evidence type="ECO:0000256" key="2">
    <source>
        <dbReference type="ARBA" id="ARBA00022723"/>
    </source>
</evidence>
<dbReference type="InParanoid" id="A0A1X7VHG2"/>
<dbReference type="InterPro" id="IPR012337">
    <property type="entry name" value="RNaseH-like_sf"/>
</dbReference>
<sequence>MIAQPISVVKDVGFNRLLQVLKPRYKLPSRQYITSKILPETYEHVLKSVKCVLDFGRFYSFITDVWSADNACASLFSFTAHWLTDSFQQKCAVLNVLPLEESHTGLYLASEYKKILSKWEIPYERVHLVLRDNAASIEKAMRDASLPSFGCFAHSLQLVVEEGVTSQRAVIDILSICRKLAVLAKKIGAQYHANTGSGARRRKILTTDSFHYVSVLDTLAVLLKNESVRAYLSENKERVPGIHQDFNDGSIAQSHPVLRKYPSCLQLVAYYDELEICNPLGSSAKKHQLCIVFFSVANINPKGRSTFKAIFLSTITKVSIVEAHGIDAILKPFVDDLNVLGTTGITVTVNGEAKVNHGALLAFLVDNLASHSIGGFKESMSFTKQFCRTCLTDKNDSYDYFTEVEFQLRSPSEHIRQCEVLNDQMKSIEYGVIEIAY</sequence>